<dbReference type="Pfam" id="PF01408">
    <property type="entry name" value="GFO_IDH_MocA"/>
    <property type="match status" value="1"/>
</dbReference>
<dbReference type="SUPFAM" id="SSF55347">
    <property type="entry name" value="Glyceraldehyde-3-phosphate dehydrogenase-like, C-terminal domain"/>
    <property type="match status" value="1"/>
</dbReference>
<dbReference type="Gene3D" id="3.40.50.720">
    <property type="entry name" value="NAD(P)-binding Rossmann-like Domain"/>
    <property type="match status" value="1"/>
</dbReference>
<feature type="domain" description="Gfo/Idh/MocA-like oxidoreductase C-terminal" evidence="4">
    <location>
        <begin position="137"/>
        <end position="329"/>
    </location>
</feature>
<evidence type="ECO:0000313" key="5">
    <source>
        <dbReference type="EMBL" id="RQH43245.1"/>
    </source>
</evidence>
<accession>A0A3N6RHH2</accession>
<evidence type="ECO:0000256" key="1">
    <source>
        <dbReference type="ARBA" id="ARBA00010928"/>
    </source>
</evidence>
<dbReference type="AlphaFoldDB" id="A0A3N6RHH2"/>
<evidence type="ECO:0000259" key="4">
    <source>
        <dbReference type="Pfam" id="PF02894"/>
    </source>
</evidence>
<keyword evidence="6" id="KW-1185">Reference proteome</keyword>
<evidence type="ECO:0000259" key="3">
    <source>
        <dbReference type="Pfam" id="PF01408"/>
    </source>
</evidence>
<keyword evidence="2" id="KW-0560">Oxidoreductase</keyword>
<name>A0A3N6RHH2_9CYAN</name>
<evidence type="ECO:0000256" key="2">
    <source>
        <dbReference type="ARBA" id="ARBA00023002"/>
    </source>
</evidence>
<comment type="similarity">
    <text evidence="1">Belongs to the Gfo/Idh/MocA family.</text>
</comment>
<proteinExistence type="inferred from homology"/>
<dbReference type="EMBL" id="RCBY01000064">
    <property type="protein sequence ID" value="RQH43245.1"/>
    <property type="molecule type" value="Genomic_DNA"/>
</dbReference>
<dbReference type="Proteomes" id="UP000269154">
    <property type="component" value="Unassembled WGS sequence"/>
</dbReference>
<dbReference type="GO" id="GO:0016491">
    <property type="term" value="F:oxidoreductase activity"/>
    <property type="evidence" value="ECO:0007669"/>
    <property type="project" value="UniProtKB-KW"/>
</dbReference>
<dbReference type="PANTHER" id="PTHR43708:SF5">
    <property type="entry name" value="CONSERVED EXPRESSED OXIDOREDUCTASE (EUROFUNG)-RELATED"/>
    <property type="match status" value="1"/>
</dbReference>
<dbReference type="SUPFAM" id="SSF51735">
    <property type="entry name" value="NAD(P)-binding Rossmann-fold domains"/>
    <property type="match status" value="1"/>
</dbReference>
<sequence>MKVAIVGFGFNAEKAHVPVYRDRSDIHLTAVVDPVTSRRAAALRQYADIRVYEQFNDLLEEYSSEIDIIDICLPNAFHVESIKQALAADKHVLCEKPLVLNKAEYYELVNIANERKRILYPCHNYKFAPSIVHAAYLINSGEIGIPLFASFNIFGVGFQPGVRGKDKELSGGGIMIDHGLDAISVAQTLFGGFPQRISAHTRSFNETNSQLEDVAVFCLDWENKLINISVSSLGSIPKAYYRIQGTEGEISIENNDVFLSVKDKPVQHIFVPTYFDDPGHTNWFNGLIENFLDCANNPNTEPFSLMEAGLVLEIAEKASHSSNNGGSWMGIEFTTKSLQMVG</sequence>
<dbReference type="InterPro" id="IPR036291">
    <property type="entry name" value="NAD(P)-bd_dom_sf"/>
</dbReference>
<dbReference type="Gene3D" id="3.30.360.10">
    <property type="entry name" value="Dihydrodipicolinate Reductase, domain 2"/>
    <property type="match status" value="1"/>
</dbReference>
<dbReference type="OrthoDB" id="9815825at2"/>
<dbReference type="InterPro" id="IPR004104">
    <property type="entry name" value="Gfo/Idh/MocA-like_OxRdtase_C"/>
</dbReference>
<dbReference type="PANTHER" id="PTHR43708">
    <property type="entry name" value="CONSERVED EXPRESSED OXIDOREDUCTASE (EUROFUNG)"/>
    <property type="match status" value="1"/>
</dbReference>
<dbReference type="InterPro" id="IPR000683">
    <property type="entry name" value="Gfo/Idh/MocA-like_OxRdtase_N"/>
</dbReference>
<gene>
    <name evidence="5" type="ORF">D5R40_13285</name>
</gene>
<organism evidence="5 6">
    <name type="scientific">Okeania hirsuta</name>
    <dbReference type="NCBI Taxonomy" id="1458930"/>
    <lineage>
        <taxon>Bacteria</taxon>
        <taxon>Bacillati</taxon>
        <taxon>Cyanobacteriota</taxon>
        <taxon>Cyanophyceae</taxon>
        <taxon>Oscillatoriophycideae</taxon>
        <taxon>Oscillatoriales</taxon>
        <taxon>Microcoleaceae</taxon>
        <taxon>Okeania</taxon>
    </lineage>
</organism>
<feature type="domain" description="Gfo/Idh/MocA-like oxidoreductase N-terminal" evidence="3">
    <location>
        <begin position="1"/>
        <end position="120"/>
    </location>
</feature>
<evidence type="ECO:0000313" key="6">
    <source>
        <dbReference type="Proteomes" id="UP000269154"/>
    </source>
</evidence>
<reference evidence="5 6" key="1">
    <citation type="journal article" date="2018" name="ACS Chem. Biol.">
        <title>Ketoreductase domain dysfunction expands chemodiversity: malyngamide biosynthesis in the cyanobacterium Okeania hirsuta.</title>
        <authorList>
            <person name="Moss N.A."/>
            <person name="Leao T."/>
            <person name="Rankin M."/>
            <person name="McCullough T.M."/>
            <person name="Qu P."/>
            <person name="Korobeynikov A."/>
            <person name="Smith J.L."/>
            <person name="Gerwick L."/>
            <person name="Gerwick W.H."/>
        </authorList>
    </citation>
    <scope>NUCLEOTIDE SEQUENCE [LARGE SCALE GENOMIC DNA]</scope>
    <source>
        <strain evidence="5 6">PAB10Feb10-1</strain>
    </source>
</reference>
<dbReference type="InterPro" id="IPR051317">
    <property type="entry name" value="Gfo/Idh/MocA_oxidoreduct"/>
</dbReference>
<dbReference type="Pfam" id="PF02894">
    <property type="entry name" value="GFO_IDH_MocA_C"/>
    <property type="match status" value="1"/>
</dbReference>
<dbReference type="RefSeq" id="WP_124145341.1">
    <property type="nucleotide sequence ID" value="NZ_CAWOKI010000080.1"/>
</dbReference>
<comment type="caution">
    <text evidence="5">The sequence shown here is derived from an EMBL/GenBank/DDBJ whole genome shotgun (WGS) entry which is preliminary data.</text>
</comment>
<dbReference type="GO" id="GO:0000166">
    <property type="term" value="F:nucleotide binding"/>
    <property type="evidence" value="ECO:0007669"/>
    <property type="project" value="InterPro"/>
</dbReference>
<protein>
    <submittedName>
        <fullName evidence="5">Gfo/Idh/MocA family oxidoreductase</fullName>
    </submittedName>
</protein>